<feature type="transmembrane region" description="Helical" evidence="2">
    <location>
        <begin position="42"/>
        <end position="63"/>
    </location>
</feature>
<keyword evidence="2" id="KW-1133">Transmembrane helix</keyword>
<dbReference type="STRING" id="180332.GCA_000797495_01141"/>
<keyword evidence="2" id="KW-0472">Membrane</keyword>
<dbReference type="EMBL" id="QGQD01000069">
    <property type="protein sequence ID" value="TLC99479.1"/>
    <property type="molecule type" value="Genomic_DNA"/>
</dbReference>
<dbReference type="Proteomes" id="UP000306509">
    <property type="component" value="Unassembled WGS sequence"/>
</dbReference>
<evidence type="ECO:0000313" key="3">
    <source>
        <dbReference type="EMBL" id="TLC99479.1"/>
    </source>
</evidence>
<name>A0A4U8Q3W6_9FIRM</name>
<keyword evidence="4" id="KW-1185">Reference proteome</keyword>
<gene>
    <name evidence="3" type="ORF">DSM106044_03682</name>
</gene>
<feature type="compositionally biased region" description="Basic residues" evidence="1">
    <location>
        <begin position="1"/>
        <end position="10"/>
    </location>
</feature>
<evidence type="ECO:0000256" key="2">
    <source>
        <dbReference type="SAM" id="Phobius"/>
    </source>
</evidence>
<reference evidence="3 4" key="1">
    <citation type="journal article" date="2019" name="Anaerobe">
        <title>Detection of Robinsoniella peoriensis in multiple bone samples of a trauma patient.</title>
        <authorList>
            <person name="Schrottner P."/>
            <person name="Hartwich K."/>
            <person name="Bunk B."/>
            <person name="Schober I."/>
            <person name="Helbig S."/>
            <person name="Rudolph W.W."/>
            <person name="Gunzer F."/>
        </authorList>
    </citation>
    <scope>NUCLEOTIDE SEQUENCE [LARGE SCALE GENOMIC DNA]</scope>
    <source>
        <strain evidence="3 4">DSM 106044</strain>
    </source>
</reference>
<evidence type="ECO:0000313" key="4">
    <source>
        <dbReference type="Proteomes" id="UP000306509"/>
    </source>
</evidence>
<organism evidence="3 4">
    <name type="scientific">Robinsoniella peoriensis</name>
    <dbReference type="NCBI Taxonomy" id="180332"/>
    <lineage>
        <taxon>Bacteria</taxon>
        <taxon>Bacillati</taxon>
        <taxon>Bacillota</taxon>
        <taxon>Clostridia</taxon>
        <taxon>Lachnospirales</taxon>
        <taxon>Lachnospiraceae</taxon>
        <taxon>Robinsoniella</taxon>
    </lineage>
</organism>
<accession>A0A4U8Q3W6</accession>
<feature type="compositionally biased region" description="Basic and acidic residues" evidence="1">
    <location>
        <begin position="11"/>
        <end position="27"/>
    </location>
</feature>
<comment type="caution">
    <text evidence="3">The sequence shown here is derived from an EMBL/GenBank/DDBJ whole genome shotgun (WGS) entry which is preliminary data.</text>
</comment>
<proteinExistence type="predicted"/>
<dbReference type="RefSeq" id="WP_138003302.1">
    <property type="nucleotide sequence ID" value="NZ_QGQD01000069.1"/>
</dbReference>
<evidence type="ECO:0000256" key="1">
    <source>
        <dbReference type="SAM" id="MobiDB-lite"/>
    </source>
</evidence>
<protein>
    <submittedName>
        <fullName evidence="3">Uncharacterized protein</fullName>
    </submittedName>
</protein>
<sequence>MDNRKGKRTGSRTDKRTDKKIYSRRDTAANNRRNKKSDKNEFPRIIAGAFAAIGVCAFLFGGVSDAVMAAELGKTATVSTSYLLKEETAEAKEGTESKGAKKVDAAIEAEEEIQEADAVINGEVQENKYVKGTYKVVSDPLTKDSIPTEKDLKQDAAAETGAKMLWELYGLKMNGATIYMSYNAGTETFPRAFWSGDVRLGDTRSPEDTCYSFMIDAVTGERFNAGFSRTLDKKVSLDFDQKLMDNPGEYTQLAKELAEKLDIVNGKAASSEYGCQGYSNNDPDITIEVTGINGERALLSFSRYDQKFKGVIYDASLKISEPAEKASALKASEKALETLKSIPEAEYAEAENSYLIPSAGEE</sequence>
<feature type="region of interest" description="Disordered" evidence="1">
    <location>
        <begin position="1"/>
        <end position="38"/>
    </location>
</feature>
<dbReference type="AlphaFoldDB" id="A0A4U8Q3W6"/>
<keyword evidence="2" id="KW-0812">Transmembrane</keyword>